<dbReference type="Proteomes" id="UP000663873">
    <property type="component" value="Unassembled WGS sequence"/>
</dbReference>
<dbReference type="GO" id="GO:0007165">
    <property type="term" value="P:signal transduction"/>
    <property type="evidence" value="ECO:0007669"/>
    <property type="project" value="TreeGrafter"/>
</dbReference>
<dbReference type="Proteomes" id="UP000663825">
    <property type="component" value="Unassembled WGS sequence"/>
</dbReference>
<dbReference type="PANTHER" id="PTHR13856:SF137">
    <property type="entry name" value="GH05942P"/>
    <property type="match status" value="1"/>
</dbReference>
<dbReference type="GO" id="GO:0043130">
    <property type="term" value="F:ubiquitin binding"/>
    <property type="evidence" value="ECO:0007669"/>
    <property type="project" value="InterPro"/>
</dbReference>
<sequence length="269" mass="29986">SHQTIREPAVLRQMTPEQIAKLRSELDVVQTNVQVFGEMLVILQPAEEHPQDLDLLLELHKTCIQMQARIIDLLSQVAIDEITVDLLRYNDEFNNALKTFESYMLERERRAGPSSIPILNQTATPLRTGAAFSQSPPTKTSTSSSNQDSQPALIKFDEDSTPLPATLQNMHINPIASDAAPKTTPTQATASVTTRPAPNNHDHEQDAKEVEQWLNISNSTNTDNKTNQEGATTHAFNNFLEKRASTIRDEPISEHEVVVNFQNPSINSD</sequence>
<dbReference type="GO" id="GO:0030276">
    <property type="term" value="F:clathrin binding"/>
    <property type="evidence" value="ECO:0007669"/>
    <property type="project" value="TreeGrafter"/>
</dbReference>
<reference evidence="3" key="1">
    <citation type="submission" date="2021-02" db="EMBL/GenBank/DDBJ databases">
        <authorList>
            <person name="Nowell W R."/>
        </authorList>
    </citation>
    <scope>NUCLEOTIDE SEQUENCE</scope>
</reference>
<comment type="caution">
    <text evidence="3">The sequence shown here is derived from an EMBL/GenBank/DDBJ whole genome shotgun (WGS) entry which is preliminary data.</text>
</comment>
<dbReference type="SUPFAM" id="SSF89009">
    <property type="entry name" value="GAT-like domain"/>
    <property type="match status" value="1"/>
</dbReference>
<dbReference type="AlphaFoldDB" id="A0A817PPD3"/>
<evidence type="ECO:0000313" key="6">
    <source>
        <dbReference type="Proteomes" id="UP000663873"/>
    </source>
</evidence>
<dbReference type="PROSITE" id="PS50909">
    <property type="entry name" value="GAT"/>
    <property type="match status" value="1"/>
</dbReference>
<dbReference type="EMBL" id="CAJOBP010001219">
    <property type="protein sequence ID" value="CAF4264698.1"/>
    <property type="molecule type" value="Genomic_DNA"/>
</dbReference>
<dbReference type="Pfam" id="PF03127">
    <property type="entry name" value="GAT"/>
    <property type="match status" value="1"/>
</dbReference>
<feature type="compositionally biased region" description="Low complexity" evidence="1">
    <location>
        <begin position="133"/>
        <end position="145"/>
    </location>
</feature>
<keyword evidence="6" id="KW-1185">Reference proteome</keyword>
<gene>
    <name evidence="3" type="ORF">TIS948_LOCUS10886</name>
    <name evidence="4" type="ORF">UJA718_LOCUS10386</name>
</gene>
<dbReference type="Gene3D" id="1.20.58.160">
    <property type="match status" value="1"/>
</dbReference>
<feature type="region of interest" description="Disordered" evidence="1">
    <location>
        <begin position="128"/>
        <end position="150"/>
    </location>
</feature>
<evidence type="ECO:0000313" key="3">
    <source>
        <dbReference type="EMBL" id="CAF3172415.1"/>
    </source>
</evidence>
<protein>
    <recommendedName>
        <fullName evidence="2">GAT domain-containing protein</fullName>
    </recommendedName>
</protein>
<dbReference type="GO" id="GO:0035091">
    <property type="term" value="F:phosphatidylinositol binding"/>
    <property type="evidence" value="ECO:0007669"/>
    <property type="project" value="InterPro"/>
</dbReference>
<evidence type="ECO:0000313" key="4">
    <source>
        <dbReference type="EMBL" id="CAF4264698.1"/>
    </source>
</evidence>
<feature type="compositionally biased region" description="Low complexity" evidence="1">
    <location>
        <begin position="179"/>
        <end position="194"/>
    </location>
</feature>
<organism evidence="3 5">
    <name type="scientific">Rotaria socialis</name>
    <dbReference type="NCBI Taxonomy" id="392032"/>
    <lineage>
        <taxon>Eukaryota</taxon>
        <taxon>Metazoa</taxon>
        <taxon>Spiralia</taxon>
        <taxon>Gnathifera</taxon>
        <taxon>Rotifera</taxon>
        <taxon>Eurotatoria</taxon>
        <taxon>Bdelloidea</taxon>
        <taxon>Philodinida</taxon>
        <taxon>Philodinidae</taxon>
        <taxon>Rotaria</taxon>
    </lineage>
</organism>
<dbReference type="InterPro" id="IPR004152">
    <property type="entry name" value="GAT_dom"/>
</dbReference>
<proteinExistence type="predicted"/>
<name>A0A817PPD3_9BILA</name>
<feature type="region of interest" description="Disordered" evidence="1">
    <location>
        <begin position="175"/>
        <end position="208"/>
    </location>
</feature>
<dbReference type="PANTHER" id="PTHR13856">
    <property type="entry name" value="VHS DOMAIN CONTAINING PROTEIN FAMILY"/>
    <property type="match status" value="1"/>
</dbReference>
<dbReference type="EMBL" id="CAJNXB010001513">
    <property type="protein sequence ID" value="CAF3172415.1"/>
    <property type="molecule type" value="Genomic_DNA"/>
</dbReference>
<evidence type="ECO:0000259" key="2">
    <source>
        <dbReference type="PROSITE" id="PS50909"/>
    </source>
</evidence>
<evidence type="ECO:0000313" key="5">
    <source>
        <dbReference type="Proteomes" id="UP000663825"/>
    </source>
</evidence>
<evidence type="ECO:0000256" key="1">
    <source>
        <dbReference type="SAM" id="MobiDB-lite"/>
    </source>
</evidence>
<feature type="domain" description="GAT" evidence="2">
    <location>
        <begin position="1"/>
        <end position="105"/>
    </location>
</feature>
<feature type="non-terminal residue" evidence="3">
    <location>
        <position position="1"/>
    </location>
</feature>
<accession>A0A817PPD3</accession>
<dbReference type="GO" id="GO:0005768">
    <property type="term" value="C:endosome"/>
    <property type="evidence" value="ECO:0007669"/>
    <property type="project" value="TreeGrafter"/>
</dbReference>
<dbReference type="CDD" id="cd14233">
    <property type="entry name" value="GAT_TOM1_like"/>
    <property type="match status" value="1"/>
</dbReference>
<dbReference type="GO" id="GO:0016020">
    <property type="term" value="C:membrane"/>
    <property type="evidence" value="ECO:0007669"/>
    <property type="project" value="TreeGrafter"/>
</dbReference>
<dbReference type="InterPro" id="IPR038425">
    <property type="entry name" value="GAT_sf"/>
</dbReference>
<dbReference type="OrthoDB" id="2018246at2759"/>